<keyword evidence="1" id="KW-0863">Zinc-finger</keyword>
<name>A0A812QJX4_9DINO</name>
<dbReference type="InterPro" id="IPR012337">
    <property type="entry name" value="RNaseH-like_sf"/>
</dbReference>
<comment type="caution">
    <text evidence="5">The sequence shown here is derived from an EMBL/GenBank/DDBJ whole genome shotgun (WGS) entry which is preliminary data.</text>
</comment>
<dbReference type="GO" id="GO:0008270">
    <property type="term" value="F:zinc ion binding"/>
    <property type="evidence" value="ECO:0007669"/>
    <property type="project" value="UniProtKB-KW"/>
</dbReference>
<dbReference type="Gene3D" id="3.30.420.10">
    <property type="entry name" value="Ribonuclease H-like superfamily/Ribonuclease H"/>
    <property type="match status" value="1"/>
</dbReference>
<organism evidence="5 6">
    <name type="scientific">Symbiodinium natans</name>
    <dbReference type="NCBI Taxonomy" id="878477"/>
    <lineage>
        <taxon>Eukaryota</taxon>
        <taxon>Sar</taxon>
        <taxon>Alveolata</taxon>
        <taxon>Dinophyceae</taxon>
        <taxon>Suessiales</taxon>
        <taxon>Symbiodiniaceae</taxon>
        <taxon>Symbiodinium</taxon>
    </lineage>
</organism>
<gene>
    <name evidence="5" type="ORF">SNAT2548_LOCUS21164</name>
</gene>
<evidence type="ECO:0008006" key="7">
    <source>
        <dbReference type="Google" id="ProtNLM"/>
    </source>
</evidence>
<accession>A0A812QJX4</accession>
<dbReference type="OrthoDB" id="412621at2759"/>
<evidence type="ECO:0000256" key="1">
    <source>
        <dbReference type="PROSITE-ProRule" id="PRU00047"/>
    </source>
</evidence>
<feature type="compositionally biased region" description="Basic and acidic residues" evidence="2">
    <location>
        <begin position="1929"/>
        <end position="1939"/>
    </location>
</feature>
<dbReference type="PROSITE" id="PS50158">
    <property type="entry name" value="ZF_CCHC"/>
    <property type="match status" value="1"/>
</dbReference>
<feature type="region of interest" description="Disordered" evidence="2">
    <location>
        <begin position="138"/>
        <end position="231"/>
    </location>
</feature>
<dbReference type="SMART" id="SM00343">
    <property type="entry name" value="ZnF_C2HC"/>
    <property type="match status" value="1"/>
</dbReference>
<evidence type="ECO:0000259" key="4">
    <source>
        <dbReference type="PROSITE" id="PS50994"/>
    </source>
</evidence>
<dbReference type="PROSITE" id="PS50994">
    <property type="entry name" value="INTEGRASE"/>
    <property type="match status" value="1"/>
</dbReference>
<proteinExistence type="predicted"/>
<evidence type="ECO:0000256" key="2">
    <source>
        <dbReference type="SAM" id="MobiDB-lite"/>
    </source>
</evidence>
<feature type="region of interest" description="Disordered" evidence="2">
    <location>
        <begin position="1929"/>
        <end position="2015"/>
    </location>
</feature>
<dbReference type="SUPFAM" id="SSF57756">
    <property type="entry name" value="Retrovirus zinc finger-like domains"/>
    <property type="match status" value="1"/>
</dbReference>
<dbReference type="GO" id="GO:0015074">
    <property type="term" value="P:DNA integration"/>
    <property type="evidence" value="ECO:0007669"/>
    <property type="project" value="InterPro"/>
</dbReference>
<dbReference type="Gene3D" id="4.10.60.10">
    <property type="entry name" value="Zinc finger, CCHC-type"/>
    <property type="match status" value="1"/>
</dbReference>
<feature type="domain" description="Integrase catalytic" evidence="4">
    <location>
        <begin position="1537"/>
        <end position="1669"/>
    </location>
</feature>
<evidence type="ECO:0000313" key="6">
    <source>
        <dbReference type="Proteomes" id="UP000604046"/>
    </source>
</evidence>
<feature type="compositionally biased region" description="Acidic residues" evidence="2">
    <location>
        <begin position="159"/>
        <end position="175"/>
    </location>
</feature>
<reference evidence="5" key="1">
    <citation type="submission" date="2021-02" db="EMBL/GenBank/DDBJ databases">
        <authorList>
            <person name="Dougan E. K."/>
            <person name="Rhodes N."/>
            <person name="Thang M."/>
            <person name="Chan C."/>
        </authorList>
    </citation>
    <scope>NUCLEOTIDE SEQUENCE</scope>
</reference>
<evidence type="ECO:0000259" key="3">
    <source>
        <dbReference type="PROSITE" id="PS50158"/>
    </source>
</evidence>
<feature type="domain" description="CCHC-type" evidence="3">
    <location>
        <begin position="420"/>
        <end position="436"/>
    </location>
</feature>
<dbReference type="Proteomes" id="UP000604046">
    <property type="component" value="Unassembled WGS sequence"/>
</dbReference>
<feature type="region of interest" description="Disordered" evidence="2">
    <location>
        <begin position="1892"/>
        <end position="1912"/>
    </location>
</feature>
<feature type="compositionally biased region" description="Low complexity" evidence="2">
    <location>
        <begin position="1951"/>
        <end position="1983"/>
    </location>
</feature>
<keyword evidence="1" id="KW-0479">Metal-binding</keyword>
<dbReference type="InterPro" id="IPR036875">
    <property type="entry name" value="Znf_CCHC_sf"/>
</dbReference>
<dbReference type="Pfam" id="PF00098">
    <property type="entry name" value="zf-CCHC"/>
    <property type="match status" value="1"/>
</dbReference>
<feature type="compositionally biased region" description="Basic and acidic residues" evidence="2">
    <location>
        <begin position="790"/>
        <end position="806"/>
    </location>
</feature>
<feature type="compositionally biased region" description="Low complexity" evidence="2">
    <location>
        <begin position="181"/>
        <end position="209"/>
    </location>
</feature>
<dbReference type="SUPFAM" id="SSF53098">
    <property type="entry name" value="Ribonuclease H-like"/>
    <property type="match status" value="1"/>
</dbReference>
<evidence type="ECO:0000313" key="5">
    <source>
        <dbReference type="EMBL" id="CAE7388119.1"/>
    </source>
</evidence>
<sequence>MPEHGDNSSVPSWDGSARTWRRFTREVAWYVQSVPAHKRRYCAARLLGRLSGPARLLAMSWSKMAFDSERGVHLLLQRLAASPLVRKTLPNAAAICTQYFAFKRNPHESMSNFLVRETLVHEEFSEAIIRLHEEKVGVSQETRDYGLPPTTGREAEWSWWEDDEGWRDEDYDAGEEGPAGEGDQPQGDGRPEPEGATPGGQPAATGSSPSRRDGGGSQVGSIAPEEEPKPAKAIDELSIADSFIMEVLRGWRLLQAAGLNAEEKRDILSTTRNSLEYGTVAAALQGLWDEQLLGYRHQGSGSGSGFHANYVDHQEADELFYQDAWWDDGWWDDGGYGYYTGIDDGWWEGEWEAPGESALQGLAAESPDDNPAIKEAAQAEQVAEALALEATRTWTEAQRATQALRKDRGFGAAGPGVAAKCYNCGASGHMARDCPDRRHPSFTKGLGRGKGYCKGGYHIDVDEHYINYMKGKGKGKTKKGMWMETNALWAKGKNKGKGKDPYRTVNAYASEYFLGGLEVTNVLDAASTTTAGTEPHCGMIDCGATASAAPEAVVKGLIDAVLTRDKSAKIEFDQSARPYFRFGNGRWGRALCRVRIESRASGKPQEFALYTLPNPAEYYQNDLDKSSLVPVLIGMDYLGKTGVGMMIDFTTGLAMNTRDPEPEIYQLSTNRKGHYVLDIVQHLTKGCVCSDGQAHVVIHASHPKEDPHVETQCLELGTLWLDMTACDRELDEQVVNPQPLRLQCADCQQFLPPRQLPLRVHSVMSRPSPQTTEQIFVAEIKSKTPKAKARPLDPSRRVQGDVRDPRASSNQWPCYNRHIADTPKSNPHGQWIHCAICDLRLEYLPREGSHGQSAAAKNPEMVRRMLQELEPLMKGAAEALDSAAQGHDLEGHASDSIDGGIANTAYGTGNDELSQQYFQRQLADGPERPGPQCSVRAGNGSVKAKDMPLYMGKKVMKMVAMMTALTAGMLMNLHLGDRDGLWEIACAPHSWLSESATEHGLNPRRINLQAGYDLYKKETWERLRELRLQRRPKRLWISLPCTKWCSWTSLNYAHRPEELEAARRKERRMLWEVNKFLKEALYDDPGLLIYFEWPHPCFGWKQRPLEDLAEFMDQQAIPWLHCRIDGCNYGLRCEDESAFILKKWLVKTTDEQFHRVFRAKVCPGNHQHTRIEGNESARSSYYPWRLCQAITRHWRDQTVPPRHLHMLAQRKDEEEMDASDDLRDEEMDAGGAVLEAIQVVEELARDLLQRQDFSRKACERLLLQMPTRGGTIGHARQKGIQGGVSAHMYGSYVYGGFSGVTNHSQRYPAATKYLNQFLRQHIPHGTWTSLMVSYNTRALPHRDLNNARNSNNYLVCLGSYDGGGLWLRGPDQCGKTPNRRRGSDGTMWYGHVRETRDQVVEFSPHVWHATESWSGYRIAVAAFTTRTTTPLEKADIDTLQKLGFPLPQLSSAIWCHAATQATDTEVEDQPLPDGVTKDEYQNWESKVAKFHRAAGHPTNRNLAKIIADAGHESWKISVAKNHKCPACASLRPGGTSSGQIPPAATREQYKAWEAVAVDGGEWIPPGRKVKVKFLLFTDVATKLRMVQPLCSYSLLEMRAETGADFMKAFAERWLGMFPKPRVVLLDAAKSFISAQVHEFLSNLNILVHHVAEKEAWAHGVAEASVQDVKHTSSAISLDNLELDPMIVMQLATSALNSTEYTAGYSAYQWAFGTNYSVSDEDLRTYEAIDRKTEYVQLVSARQRAEEIARRTRAHRVLTKLANTTSRQPLRNYAPMDLVKVWRRVWPQEQYKGPRGGFKKSGRPHWVGPGRVVFSEILPHQHADDDRRHIVWVLVGSQLLRCSIHAVRPATEVERFQFETSGIEDPTTWKSLADIMPKREYFDLTDQVPQEADVEVPDLPPHPDESTSVVPKRRAIGKVTFRAGDYVQRPVRERLHREGGVDDAGDEDRAPTTDPSVPASSSTTTPATDPSVPASSSTTTSAATKHSTDVNDYDLPDKKKQRQSEPTWVDDLYAEEQNEENTYDLYAALDDTEEFMRIEFDVGGDMSHRQQKQLQRNPVAYMVKKMRDSEVVLSKLPAHERPLFSRAKAKEVDSFIKNEAVRKCLNKDEIKQAYDSQRIVKARWVLTWKLVPPEDRAEALQDSQQNSETLHSRDGSRKAKARIVLLGFQHPSLLDPTFKTASPVQSTLGRNLLYTMAAHHQWMLEGLDLATAFLQTKPTEADQELWTTGVEELREALDVGSEGIMRILRNIYGSTTAPRGLWLSLHKKLTELGGQAVLGERCLWIWLSKTVMDGNHPKVIGAMGGHVDDFHRIGDDSDEWKAVKESVDKAYKWGMAKRGAYRHAGTDVSTVKDEHGYDQIVVDQAYYIETLQDVAIETDRLRSGEALQKRDVDACRAALGALQWLAIQSQPQLCARCNLLLTELVTNGTMETAREIQQMIGEVRQESFKLVFRKFPQARHWSELVFISMGDQAHNNRPKGDSTGGMVTLVAGPESVDGQVTVMSLLAWRTWKLRRKAIGSNDAEVQSILEAEDQNFRTRLLWTELHGAAGRDEQRALRRDLVNVVEDQILQVKGILCTDSRGGYDAVEVNESPLLGLSNMRAALQAFQLRDNLRRAGCELRWLASDYDLADALTKRKLEARLGLLKFLRSGHWSIRFDPSFTSAKKGKKQGRCAIDTVDQHLRNGPDISALEVLLNVFGGDATCMLEEFKEVPTSQEPLSVADAASFSGNP</sequence>
<dbReference type="GO" id="GO:0003676">
    <property type="term" value="F:nucleic acid binding"/>
    <property type="evidence" value="ECO:0007669"/>
    <property type="project" value="InterPro"/>
</dbReference>
<protein>
    <recommendedName>
        <fullName evidence="7">Copia protein</fullName>
    </recommendedName>
</protein>
<dbReference type="InterPro" id="IPR001584">
    <property type="entry name" value="Integrase_cat-core"/>
</dbReference>
<dbReference type="InterPro" id="IPR001878">
    <property type="entry name" value="Znf_CCHC"/>
</dbReference>
<dbReference type="InterPro" id="IPR036397">
    <property type="entry name" value="RNaseH_sf"/>
</dbReference>
<feature type="region of interest" description="Disordered" evidence="2">
    <location>
        <begin position="783"/>
        <end position="809"/>
    </location>
</feature>
<dbReference type="EMBL" id="CAJNDS010002237">
    <property type="protein sequence ID" value="CAE7388119.1"/>
    <property type="molecule type" value="Genomic_DNA"/>
</dbReference>
<keyword evidence="1" id="KW-0862">Zinc</keyword>
<keyword evidence="6" id="KW-1185">Reference proteome</keyword>